<dbReference type="InterPro" id="IPR023171">
    <property type="entry name" value="Na/H_antiporter_dom_sf"/>
</dbReference>
<reference evidence="8 9" key="1">
    <citation type="journal article" date="2007" name="Int. J. Syst. Evol. Microbiol.">
        <title>Halomonas saccharevitans sp. nov., Halomonas arcis sp. nov. and Halomonas subterranea sp. nov., halophilic bacteria isolated from hypersaline environments of China.</title>
        <authorList>
            <person name="Xu X.W."/>
            <person name="Wu Y.H."/>
            <person name="Zhou Z."/>
            <person name="Wang C.S."/>
            <person name="Zhou Y.G."/>
            <person name="Zhang H.B."/>
            <person name="Wang Y."/>
            <person name="Wu M."/>
        </authorList>
    </citation>
    <scope>NUCLEOTIDE SEQUENCE [LARGE SCALE GENOMIC DNA]</scope>
    <source>
        <strain evidence="8 9">TBZ3</strain>
    </source>
</reference>
<keyword evidence="6" id="KW-0813">Transport</keyword>
<keyword evidence="9" id="KW-1185">Reference proteome</keyword>
<evidence type="ECO:0000256" key="2">
    <source>
        <dbReference type="ARBA" id="ARBA00022475"/>
    </source>
</evidence>
<keyword evidence="3 7" id="KW-0812">Transmembrane</keyword>
<dbReference type="OrthoDB" id="9808135at2"/>
<evidence type="ECO:0000256" key="6">
    <source>
        <dbReference type="ARBA" id="ARBA00023201"/>
    </source>
</evidence>
<evidence type="ECO:0000256" key="7">
    <source>
        <dbReference type="SAM" id="Phobius"/>
    </source>
</evidence>
<dbReference type="GO" id="GO:0015385">
    <property type="term" value="F:sodium:proton antiporter activity"/>
    <property type="evidence" value="ECO:0007669"/>
    <property type="project" value="TreeGrafter"/>
</dbReference>
<keyword evidence="6" id="KW-0915">Sodium</keyword>
<dbReference type="GO" id="GO:0006885">
    <property type="term" value="P:regulation of pH"/>
    <property type="evidence" value="ECO:0007669"/>
    <property type="project" value="InterPro"/>
</dbReference>
<evidence type="ECO:0000256" key="5">
    <source>
        <dbReference type="ARBA" id="ARBA00023136"/>
    </source>
</evidence>
<dbReference type="Gene3D" id="1.20.1530.10">
    <property type="entry name" value="Na+/H+ antiporter like domain"/>
    <property type="match status" value="1"/>
</dbReference>
<dbReference type="Pfam" id="PF06965">
    <property type="entry name" value="Na_H_antiport_1"/>
    <property type="match status" value="1"/>
</dbReference>
<comment type="subcellular location">
    <subcellularLocation>
        <location evidence="1">Cell inner membrane</location>
        <topology evidence="1">Multi-pass membrane protein</topology>
    </subcellularLocation>
</comment>
<feature type="transmembrane region" description="Helical" evidence="7">
    <location>
        <begin position="12"/>
        <end position="29"/>
    </location>
</feature>
<proteinExistence type="predicted"/>
<sequence>MTTLAQQGAEERTAGLVTVGAMVVALMLANSPLSDFYQLVHHTPVSVQVGTLSIDKPLILWINDGLMVFFFLLMGVELKREMLGGLLGSARQGVLATSVVAALVGGAVLAVTLPHSATPRSESRRQS</sequence>
<evidence type="ECO:0000313" key="9">
    <source>
        <dbReference type="Proteomes" id="UP000306973"/>
    </source>
</evidence>
<keyword evidence="5 7" id="KW-0472">Membrane</keyword>
<dbReference type="PANTHER" id="PTHR30341">
    <property type="entry name" value="SODIUM ION/PROTON ANTIPORTER NHAA-RELATED"/>
    <property type="match status" value="1"/>
</dbReference>
<feature type="transmembrane region" description="Helical" evidence="7">
    <location>
        <begin position="90"/>
        <end position="113"/>
    </location>
</feature>
<evidence type="ECO:0000256" key="1">
    <source>
        <dbReference type="ARBA" id="ARBA00004429"/>
    </source>
</evidence>
<organism evidence="8 9">
    <name type="scientific">Halomonas urmiana</name>
    <dbReference type="NCBI Taxonomy" id="490901"/>
    <lineage>
        <taxon>Bacteria</taxon>
        <taxon>Pseudomonadati</taxon>
        <taxon>Pseudomonadota</taxon>
        <taxon>Gammaproteobacteria</taxon>
        <taxon>Oceanospirillales</taxon>
        <taxon>Halomonadaceae</taxon>
        <taxon>Halomonas</taxon>
    </lineage>
</organism>
<evidence type="ECO:0000256" key="3">
    <source>
        <dbReference type="ARBA" id="ARBA00022692"/>
    </source>
</evidence>
<accession>A0A5R8MKF0</accession>
<gene>
    <name evidence="8" type="ORF">FEI13_04685</name>
</gene>
<protein>
    <submittedName>
        <fullName evidence="8">Na+/H+ antiporter NhaA</fullName>
    </submittedName>
</protein>
<keyword evidence="6" id="KW-0739">Sodium transport</keyword>
<feature type="transmembrane region" description="Helical" evidence="7">
    <location>
        <begin position="58"/>
        <end position="78"/>
    </location>
</feature>
<dbReference type="InterPro" id="IPR004670">
    <property type="entry name" value="NhaA"/>
</dbReference>
<dbReference type="GO" id="GO:0005886">
    <property type="term" value="C:plasma membrane"/>
    <property type="evidence" value="ECO:0007669"/>
    <property type="project" value="UniProtKB-SubCell"/>
</dbReference>
<dbReference type="EMBL" id="VBUI01000005">
    <property type="protein sequence ID" value="TLF52596.1"/>
    <property type="molecule type" value="Genomic_DNA"/>
</dbReference>
<keyword evidence="2" id="KW-1003">Cell membrane</keyword>
<evidence type="ECO:0000313" key="8">
    <source>
        <dbReference type="EMBL" id="TLF52596.1"/>
    </source>
</evidence>
<dbReference type="AlphaFoldDB" id="A0A5R8MKF0"/>
<keyword evidence="4 7" id="KW-1133">Transmembrane helix</keyword>
<name>A0A5R8MKF0_9GAMM</name>
<keyword evidence="6" id="KW-0406">Ion transport</keyword>
<evidence type="ECO:0000256" key="4">
    <source>
        <dbReference type="ARBA" id="ARBA00022989"/>
    </source>
</evidence>
<dbReference type="PANTHER" id="PTHR30341:SF0">
    <property type="entry name" value="NA(+)_H(+) ANTIPORTER NHAA"/>
    <property type="match status" value="1"/>
</dbReference>
<dbReference type="Proteomes" id="UP000306973">
    <property type="component" value="Unassembled WGS sequence"/>
</dbReference>
<dbReference type="RefSeq" id="WP_138179868.1">
    <property type="nucleotide sequence ID" value="NZ_VBUI01000005.1"/>
</dbReference>
<comment type="caution">
    <text evidence="8">The sequence shown here is derived from an EMBL/GenBank/DDBJ whole genome shotgun (WGS) entry which is preliminary data.</text>
</comment>